<protein>
    <submittedName>
        <fullName evidence="2">SH3 domain-containing protein</fullName>
    </submittedName>
</protein>
<dbReference type="EMBL" id="FNBA01000001">
    <property type="protein sequence ID" value="SDE50093.1"/>
    <property type="molecule type" value="Genomic_DNA"/>
</dbReference>
<evidence type="ECO:0000313" key="3">
    <source>
        <dbReference type="Proteomes" id="UP000199321"/>
    </source>
</evidence>
<dbReference type="Proteomes" id="UP000199321">
    <property type="component" value="Unassembled WGS sequence"/>
</dbReference>
<reference evidence="2 3" key="1">
    <citation type="submission" date="2016-10" db="EMBL/GenBank/DDBJ databases">
        <authorList>
            <person name="de Groot N.N."/>
        </authorList>
    </citation>
    <scope>NUCLEOTIDE SEQUENCE [LARGE SCALE GENOMIC DNA]</scope>
    <source>
        <strain evidence="2 3">DSM 16195</strain>
    </source>
</reference>
<dbReference type="STRING" id="227084.SAMN05421855_101941"/>
<dbReference type="PROSITE" id="PS51257">
    <property type="entry name" value="PROKAR_LIPOPROTEIN"/>
    <property type="match status" value="1"/>
</dbReference>
<feature type="signal peptide" evidence="1">
    <location>
        <begin position="1"/>
        <end position="21"/>
    </location>
</feature>
<dbReference type="Gene3D" id="2.30.30.40">
    <property type="entry name" value="SH3 Domains"/>
    <property type="match status" value="1"/>
</dbReference>
<organism evidence="2 3">
    <name type="scientific">Ulvibacter litoralis</name>
    <dbReference type="NCBI Taxonomy" id="227084"/>
    <lineage>
        <taxon>Bacteria</taxon>
        <taxon>Pseudomonadati</taxon>
        <taxon>Bacteroidota</taxon>
        <taxon>Flavobacteriia</taxon>
        <taxon>Flavobacteriales</taxon>
        <taxon>Flavobacteriaceae</taxon>
        <taxon>Ulvibacter</taxon>
    </lineage>
</organism>
<keyword evidence="3" id="KW-1185">Reference proteome</keyword>
<accession>A0A1G7DEZ7</accession>
<dbReference type="AlphaFoldDB" id="A0A1G7DEZ7"/>
<dbReference type="OrthoDB" id="1427840at2"/>
<gene>
    <name evidence="2" type="ORF">SAMN05421855_101941</name>
</gene>
<sequence>MKKRVLLRVAASFFMILGACKNPTKEATNELSETVSVSEATSQNQTEFYVMAASGLSLRKANTTTSDKLAVMPYGSMVTVHPQTTQATISVEHIEGTMQPVTFNGLEGYCFSGYLSRYPMPVKGVSVADYVAQLKAKNNVVHYEQKENGPDFHEGYSETITLPTAKWHEGYYIAQNLFDTPKSLAFPNPKGIPSETIEAPTKPKEVWTSDLLVKRTNNKLDTITYRFRGEGSGHGFIITKPDSEKLKIERYVFVD</sequence>
<proteinExistence type="predicted"/>
<dbReference type="RefSeq" id="WP_093141126.1">
    <property type="nucleotide sequence ID" value="NZ_BMWO01000001.1"/>
</dbReference>
<feature type="chain" id="PRO_5011746795" evidence="1">
    <location>
        <begin position="22"/>
        <end position="255"/>
    </location>
</feature>
<keyword evidence="1" id="KW-0732">Signal</keyword>
<evidence type="ECO:0000256" key="1">
    <source>
        <dbReference type="SAM" id="SignalP"/>
    </source>
</evidence>
<name>A0A1G7DEZ7_9FLAO</name>
<evidence type="ECO:0000313" key="2">
    <source>
        <dbReference type="EMBL" id="SDE50093.1"/>
    </source>
</evidence>